<dbReference type="InterPro" id="IPR036188">
    <property type="entry name" value="FAD/NAD-bd_sf"/>
</dbReference>
<feature type="active site" description="Proton acceptor" evidence="14">
    <location>
        <position position="336"/>
    </location>
</feature>
<accession>A0A1D2MTD8</accession>
<comment type="subcellular location">
    <subcellularLocation>
        <location evidence="1 18">Mitochondrion inner membrane</location>
        <topology evidence="1 18">Peripheral membrane protein</topology>
        <orientation evidence="1 18">Matrix side</orientation>
    </subcellularLocation>
</comment>
<dbReference type="Gene3D" id="3.50.50.60">
    <property type="entry name" value="FAD/NAD(P)-binding domain"/>
    <property type="match status" value="1"/>
</dbReference>
<dbReference type="Proteomes" id="UP000094527">
    <property type="component" value="Unassembled WGS sequence"/>
</dbReference>
<name>A0A1D2MTD8_ORCCI</name>
<dbReference type="FunFam" id="3.90.700.10:FF:000001">
    <property type="entry name" value="Mitochondrial succinate dehydrogenase flavoprotein subunit"/>
    <property type="match status" value="1"/>
</dbReference>
<evidence type="ECO:0000256" key="3">
    <source>
        <dbReference type="ARBA" id="ARBA00008040"/>
    </source>
</evidence>
<dbReference type="PANTHER" id="PTHR11632:SF51">
    <property type="entry name" value="SUCCINATE DEHYDROGENASE [UBIQUINONE] FLAVOPROTEIN SUBUNIT, MITOCHONDRIAL"/>
    <property type="match status" value="1"/>
</dbReference>
<evidence type="ECO:0000256" key="9">
    <source>
        <dbReference type="ARBA" id="ARBA00022946"/>
    </source>
</evidence>
<keyword evidence="5 18" id="KW-0816">Tricarboxylic acid cycle</keyword>
<feature type="binding site" evidence="15">
    <location>
        <position position="292"/>
    </location>
    <ligand>
        <name>substrate</name>
    </ligand>
</feature>
<dbReference type="GO" id="GO:0008177">
    <property type="term" value="F:succinate dehydrogenase (quinone) activity"/>
    <property type="evidence" value="ECO:0007669"/>
    <property type="project" value="UniProtKB-EC"/>
</dbReference>
<keyword evidence="12" id="KW-0496">Mitochondrion</keyword>
<dbReference type="PANTHER" id="PTHR11632">
    <property type="entry name" value="SUCCINATE DEHYDROGENASE 2 FLAVOPROTEIN SUBUNIT"/>
    <property type="match status" value="1"/>
</dbReference>
<evidence type="ECO:0000256" key="10">
    <source>
        <dbReference type="ARBA" id="ARBA00022982"/>
    </source>
</evidence>
<evidence type="ECO:0000256" key="6">
    <source>
        <dbReference type="ARBA" id="ARBA00022630"/>
    </source>
</evidence>
<feature type="domain" description="FAD-dependent oxidoreductase 2 FAD-binding" evidence="19">
    <location>
        <begin position="59"/>
        <end position="454"/>
    </location>
</feature>
<dbReference type="GO" id="GO:0006099">
    <property type="term" value="P:tricarboxylic acid cycle"/>
    <property type="evidence" value="ECO:0007669"/>
    <property type="project" value="UniProtKB-UniPathway"/>
</dbReference>
<dbReference type="Gene3D" id="1.20.58.100">
    <property type="entry name" value="Fumarate reductase/succinate dehydrogenase flavoprotein-like, C-terminal domain"/>
    <property type="match status" value="1"/>
</dbReference>
<keyword evidence="7" id="KW-0999">Mitochondrion inner membrane</keyword>
<feature type="binding site" evidence="16">
    <location>
        <position position="271"/>
    </location>
    <ligand>
        <name>FAD</name>
        <dbReference type="ChEBI" id="CHEBI:57692"/>
    </ligand>
</feature>
<keyword evidence="21" id="KW-0830">Ubiquinone</keyword>
<keyword evidence="10 18" id="KW-0249">Electron transport</keyword>
<evidence type="ECO:0000259" key="19">
    <source>
        <dbReference type="Pfam" id="PF00890"/>
    </source>
</evidence>
<dbReference type="NCBIfam" id="TIGR01816">
    <property type="entry name" value="sdhA_forward"/>
    <property type="match status" value="1"/>
</dbReference>
<dbReference type="InterPro" id="IPR011281">
    <property type="entry name" value="Succ_DH_flav_su_fwd"/>
</dbReference>
<dbReference type="InterPro" id="IPR015939">
    <property type="entry name" value="Fum_Rdtase/Succ_DH_flav-like_C"/>
</dbReference>
<keyword evidence="11 18" id="KW-0560">Oxidoreductase</keyword>
<evidence type="ECO:0000313" key="21">
    <source>
        <dbReference type="EMBL" id="ODM96389.1"/>
    </source>
</evidence>
<comment type="cofactor">
    <cofactor evidence="16">
        <name>FAD</name>
        <dbReference type="ChEBI" id="CHEBI:57692"/>
    </cofactor>
    <text evidence="16">Flavinylated by SdhE, about 5% flavinylation occurs in the absence of SdhE.</text>
</comment>
<feature type="binding site" evidence="15">
    <location>
        <position position="304"/>
    </location>
    <ligand>
        <name>substrate</name>
    </ligand>
</feature>
<reference evidence="21 22" key="1">
    <citation type="journal article" date="2016" name="Genome Biol. Evol.">
        <title>Gene Family Evolution Reflects Adaptation to Soil Environmental Stressors in the Genome of the Collembolan Orchesella cincta.</title>
        <authorList>
            <person name="Faddeeva-Vakhrusheva A."/>
            <person name="Derks M.F."/>
            <person name="Anvar S.Y."/>
            <person name="Agamennone V."/>
            <person name="Suring W."/>
            <person name="Smit S."/>
            <person name="van Straalen N.M."/>
            <person name="Roelofs D."/>
        </authorList>
    </citation>
    <scope>NUCLEOTIDE SEQUENCE [LARGE SCALE GENOMIC DNA]</scope>
    <source>
        <tissue evidence="21">Mixed pool</tissue>
    </source>
</reference>
<evidence type="ECO:0000313" key="22">
    <source>
        <dbReference type="Proteomes" id="UP000094527"/>
    </source>
</evidence>
<dbReference type="EC" id="1.3.5.1" evidence="18"/>
<dbReference type="Gene3D" id="4.10.80.40">
    <property type="entry name" value="succinate dehydrogenase protein domain"/>
    <property type="match status" value="1"/>
</dbReference>
<dbReference type="FunFam" id="3.50.50.60:FF:000482">
    <property type="entry name" value="Succinate dehydrogenase complex, subunit A, flavoprotein (Fp)"/>
    <property type="match status" value="1"/>
</dbReference>
<dbReference type="Pfam" id="PF02910">
    <property type="entry name" value="Succ_DH_flav_C"/>
    <property type="match status" value="1"/>
</dbReference>
<evidence type="ECO:0000256" key="14">
    <source>
        <dbReference type="PIRSR" id="PIRSR000171-1"/>
    </source>
</evidence>
<keyword evidence="4 18" id="KW-0813">Transport</keyword>
<comment type="caution">
    <text evidence="21">The sequence shown here is derived from an EMBL/GenBank/DDBJ whole genome shotgun (WGS) entry which is preliminary data.</text>
</comment>
<evidence type="ECO:0000256" key="5">
    <source>
        <dbReference type="ARBA" id="ARBA00022532"/>
    </source>
</evidence>
<dbReference type="OMA" id="PTGIWRM"/>
<gene>
    <name evidence="21" type="ORF">Ocin01_10287</name>
</gene>
<dbReference type="NCBIfam" id="TIGR01812">
    <property type="entry name" value="sdhA_frdA_Gneg"/>
    <property type="match status" value="1"/>
</dbReference>
<dbReference type="GO" id="GO:0009055">
    <property type="term" value="F:electron transfer activity"/>
    <property type="evidence" value="ECO:0007669"/>
    <property type="project" value="TreeGrafter"/>
</dbReference>
<evidence type="ECO:0000256" key="8">
    <source>
        <dbReference type="ARBA" id="ARBA00022827"/>
    </source>
</evidence>
<feature type="binding site" evidence="16">
    <location>
        <begin position="453"/>
        <end position="454"/>
    </location>
    <ligand>
        <name>FAD</name>
        <dbReference type="ChEBI" id="CHEBI:57692"/>
    </ligand>
</feature>
<evidence type="ECO:0000256" key="1">
    <source>
        <dbReference type="ARBA" id="ARBA00004443"/>
    </source>
</evidence>
<dbReference type="InterPro" id="IPR027477">
    <property type="entry name" value="Succ_DH/fumarate_Rdtase_cat_sf"/>
</dbReference>
<evidence type="ECO:0000256" key="16">
    <source>
        <dbReference type="PIRSR" id="PIRSR611281-3"/>
    </source>
</evidence>
<evidence type="ECO:0000256" key="7">
    <source>
        <dbReference type="ARBA" id="ARBA00022792"/>
    </source>
</evidence>
<comment type="function">
    <text evidence="18">Flavoprotein (FP) subunit of succinate dehydrogenase (SDH) that is involved in complex II of the mitochondrial electron transport chain and is responsible for transferring electrons from succinate to ubiquinone (coenzyme Q).</text>
</comment>
<dbReference type="GO" id="GO:0006121">
    <property type="term" value="P:mitochondrial electron transport, succinate to ubiquinone"/>
    <property type="evidence" value="ECO:0007669"/>
    <property type="project" value="TreeGrafter"/>
</dbReference>
<dbReference type="GO" id="GO:0045273">
    <property type="term" value="C:respiratory chain complex II (succinate dehydrogenase)"/>
    <property type="evidence" value="ECO:0007669"/>
    <property type="project" value="UniProtKB-ARBA"/>
</dbReference>
<dbReference type="InterPro" id="IPR030664">
    <property type="entry name" value="SdhA/FrdA/AprA"/>
</dbReference>
<dbReference type="AlphaFoldDB" id="A0A1D2MTD8"/>
<dbReference type="STRING" id="48709.A0A1D2MTD8"/>
<sequence>MATSRLFQSVGSLFAKKGGVTVPVWSASKSFHSTALKAYSVKTSKTLGKGYPVVDHTFDAVVVGAGGAGLRAAFGLVEEGFRTAVITKLFPTRSHTVAAQGGINAALGNMEEDDWKWHMYDTVKGSDWLGDQDAIHYMTREAPKAVVELENYGMPFSRTNDGKIYQRAFGGQSLKYGKGGQAHRCCCVADRTGHSLLHTLYGQSLKYDCQYFVEFFALDLLMEGGECRGVIALNLEDGSIHRFRSKNTVLATGGYGRAYFSCTSAHTCTGDGTAMVSRVGLPNEDLEFVQFHPTGIYGAGCLITEGCRGEGGYLINSQGERFMERYAPNAKDLASRDVVSRAMTIEIREGRGVGPDKDHVFLQLHHLPPEQLATRLPGISETAMIFAGVDVTREPIPVLPTVHYNMGGVPTNYRGQVITHTKEGGDKVVPGLYACGEAACASVHGANRLGANSLLDLVVFGRACAKTIAAENKPGQTIGELKDSAGDFSVDNLDKLRNANGSISVADLRLKMQKTMQTHAAVFRTGQVLQEGVTKMKEVYQGLKDLKLFDRGIVWNTDLVEALELQNLMINAIQTMDGAEARKESRGAHAREDFKDRIDEYDFSKPLSGQTAKPFEQHWRKHTLSLVDPETGKVTLTYRPVIDHTLDKQECATVPPAVRSY</sequence>
<feature type="binding site" evidence="15">
    <location>
        <position position="403"/>
    </location>
    <ligand>
        <name>substrate</name>
    </ligand>
</feature>
<dbReference type="FunFam" id="4.10.80.40:FF:000004">
    <property type="entry name" value="Succinate dehydrogenase [ubiquinone] flavoprotein subunit, mitochondrial"/>
    <property type="match status" value="1"/>
</dbReference>
<feature type="binding site" evidence="16">
    <location>
        <position position="437"/>
    </location>
    <ligand>
        <name>FAD</name>
        <dbReference type="ChEBI" id="CHEBI:57692"/>
    </ligand>
</feature>
<dbReference type="SUPFAM" id="SSF51905">
    <property type="entry name" value="FAD/NAD(P)-binding domain"/>
    <property type="match status" value="1"/>
</dbReference>
<evidence type="ECO:0000256" key="12">
    <source>
        <dbReference type="ARBA" id="ARBA00023128"/>
    </source>
</evidence>
<dbReference type="SUPFAM" id="SSF46977">
    <property type="entry name" value="Succinate dehydrogenase/fumarate reductase flavoprotein C-terminal domain"/>
    <property type="match status" value="1"/>
</dbReference>
<dbReference type="GO" id="GO:0005743">
    <property type="term" value="C:mitochondrial inner membrane"/>
    <property type="evidence" value="ECO:0007669"/>
    <property type="project" value="UniProtKB-SubCell"/>
</dbReference>
<keyword evidence="13 18" id="KW-0472">Membrane</keyword>
<evidence type="ECO:0000259" key="20">
    <source>
        <dbReference type="Pfam" id="PF02910"/>
    </source>
</evidence>
<evidence type="ECO:0000256" key="15">
    <source>
        <dbReference type="PIRSR" id="PIRSR611281-2"/>
    </source>
</evidence>
<keyword evidence="9 18" id="KW-0809">Transit peptide</keyword>
<dbReference type="InterPro" id="IPR014006">
    <property type="entry name" value="Succ_Dhase_FrdA_Gneg"/>
</dbReference>
<comment type="pathway">
    <text evidence="2 18">Carbohydrate metabolism; tricarboxylic acid cycle; fumarate from succinate (eukaryal route): step 1/1.</text>
</comment>
<evidence type="ECO:0000256" key="11">
    <source>
        <dbReference type="ARBA" id="ARBA00023002"/>
    </source>
</evidence>
<dbReference type="PIRSF" id="PIRSF000171">
    <property type="entry name" value="SDHA_APRA_LASPO"/>
    <property type="match status" value="1"/>
</dbReference>
<evidence type="ECO:0000256" key="4">
    <source>
        <dbReference type="ARBA" id="ARBA00022448"/>
    </source>
</evidence>
<keyword evidence="6 16" id="KW-0285">Flavoprotein</keyword>
<evidence type="ECO:0000256" key="18">
    <source>
        <dbReference type="RuleBase" id="RU362051"/>
    </source>
</evidence>
<dbReference type="GO" id="GO:0050660">
    <property type="term" value="F:flavin adenine dinucleotide binding"/>
    <property type="evidence" value="ECO:0007669"/>
    <property type="project" value="InterPro"/>
</dbReference>
<dbReference type="FunFam" id="3.50.50.60:FF:001062">
    <property type="entry name" value="Succinate dehydrogenase complex, subunit A, flavoprotein (Fp)"/>
    <property type="match status" value="1"/>
</dbReference>
<evidence type="ECO:0000256" key="13">
    <source>
        <dbReference type="ARBA" id="ARBA00023136"/>
    </source>
</evidence>
<keyword evidence="8 16" id="KW-0274">FAD</keyword>
<dbReference type="OrthoDB" id="71672at2759"/>
<keyword evidence="22" id="KW-1185">Reference proteome</keyword>
<dbReference type="FunFam" id="1.20.58.100:FF:000001">
    <property type="entry name" value="Succinate dehydrogenase flavoprotein subunit (SdhA)"/>
    <property type="match status" value="1"/>
</dbReference>
<proteinExistence type="inferred from homology"/>
<feature type="domain" description="Fumarate reductase/succinate dehydrogenase flavoprotein-like C-terminal" evidence="20">
    <location>
        <begin position="509"/>
        <end position="661"/>
    </location>
</feature>
<dbReference type="InterPro" id="IPR003953">
    <property type="entry name" value="FAD-dep_OxRdtase_2_FAD-bd"/>
</dbReference>
<dbReference type="InterPro" id="IPR037099">
    <property type="entry name" value="Fum_R/Succ_DH_flav-like_C_sf"/>
</dbReference>
<dbReference type="InterPro" id="IPR003952">
    <property type="entry name" value="FRD_SDH_FAD_BS"/>
</dbReference>
<dbReference type="SUPFAM" id="SSF56425">
    <property type="entry name" value="Succinate dehydrogenase/fumarate reductase flavoprotein, catalytic domain"/>
    <property type="match status" value="1"/>
</dbReference>
<organism evidence="21 22">
    <name type="scientific">Orchesella cincta</name>
    <name type="common">Springtail</name>
    <name type="synonym">Podura cincta</name>
    <dbReference type="NCBI Taxonomy" id="48709"/>
    <lineage>
        <taxon>Eukaryota</taxon>
        <taxon>Metazoa</taxon>
        <taxon>Ecdysozoa</taxon>
        <taxon>Arthropoda</taxon>
        <taxon>Hexapoda</taxon>
        <taxon>Collembola</taxon>
        <taxon>Entomobryomorpha</taxon>
        <taxon>Entomobryoidea</taxon>
        <taxon>Orchesellidae</taxon>
        <taxon>Orchesellinae</taxon>
        <taxon>Orchesella</taxon>
    </lineage>
</organism>
<dbReference type="Pfam" id="PF00890">
    <property type="entry name" value="FAD_binding_2"/>
    <property type="match status" value="1"/>
</dbReference>
<feature type="binding site" evidence="16">
    <location>
        <begin position="64"/>
        <end position="69"/>
    </location>
    <ligand>
        <name>FAD</name>
        <dbReference type="ChEBI" id="CHEBI:57692"/>
    </ligand>
</feature>
<dbReference type="EMBL" id="LJIJ01000544">
    <property type="protein sequence ID" value="ODM96389.1"/>
    <property type="molecule type" value="Genomic_DNA"/>
</dbReference>
<feature type="binding site" evidence="16">
    <location>
        <begin position="87"/>
        <end position="102"/>
    </location>
    <ligand>
        <name>FAD</name>
        <dbReference type="ChEBI" id="CHEBI:57692"/>
    </ligand>
</feature>
<evidence type="ECO:0000256" key="2">
    <source>
        <dbReference type="ARBA" id="ARBA00004788"/>
    </source>
</evidence>
<dbReference type="PROSITE" id="PS00504">
    <property type="entry name" value="FRD_SDH_FAD_BINDING"/>
    <property type="match status" value="1"/>
</dbReference>
<dbReference type="UniPathway" id="UPA00223">
    <property type="reaction ID" value="UER01006"/>
</dbReference>
<feature type="binding site" evidence="15">
    <location>
        <position position="448"/>
    </location>
    <ligand>
        <name>substrate</name>
    </ligand>
</feature>
<comment type="similarity">
    <text evidence="3 18">Belongs to the FAD-dependent oxidoreductase 2 family. FRD/SDH subfamily.</text>
</comment>
<feature type="modified residue" description="Tele-8alpha-FAD histidine" evidence="17">
    <location>
        <position position="95"/>
    </location>
</feature>
<evidence type="ECO:0000256" key="17">
    <source>
        <dbReference type="PIRSR" id="PIRSR611281-4"/>
    </source>
</evidence>
<protein>
    <recommendedName>
        <fullName evidence="18">Succinate dehydrogenase [ubiquinone] flavoprotein subunit, mitochondrial</fullName>
        <ecNumber evidence="18">1.3.5.1</ecNumber>
    </recommendedName>
</protein>
<comment type="catalytic activity">
    <reaction evidence="18">
        <text>a quinone + succinate = fumarate + a quinol</text>
        <dbReference type="Rhea" id="RHEA:40523"/>
        <dbReference type="ChEBI" id="CHEBI:24646"/>
        <dbReference type="ChEBI" id="CHEBI:29806"/>
        <dbReference type="ChEBI" id="CHEBI:30031"/>
        <dbReference type="ChEBI" id="CHEBI:132124"/>
        <dbReference type="EC" id="1.3.5.1"/>
    </reaction>
</comment>
<dbReference type="Gene3D" id="3.90.700.10">
    <property type="entry name" value="Succinate dehydrogenase/fumarate reductase flavoprotein, catalytic domain"/>
    <property type="match status" value="1"/>
</dbReference>